<reference evidence="2" key="2">
    <citation type="submission" date="2023-06" db="EMBL/GenBank/DDBJ databases">
        <authorList>
            <consortium name="Lawrence Berkeley National Laboratory"/>
            <person name="Haridas S."/>
            <person name="Hensen N."/>
            <person name="Bonometti L."/>
            <person name="Westerberg I."/>
            <person name="Brannstrom I.O."/>
            <person name="Guillou S."/>
            <person name="Cros-Aarteil S."/>
            <person name="Calhoun S."/>
            <person name="Kuo A."/>
            <person name="Mondo S."/>
            <person name="Pangilinan J."/>
            <person name="Riley R."/>
            <person name="Labutti K."/>
            <person name="Andreopoulos B."/>
            <person name="Lipzen A."/>
            <person name="Chen C."/>
            <person name="Yanf M."/>
            <person name="Daum C."/>
            <person name="Ng V."/>
            <person name="Clum A."/>
            <person name="Steindorff A."/>
            <person name="Ohm R."/>
            <person name="Martin F."/>
            <person name="Silar P."/>
            <person name="Natvig D."/>
            <person name="Lalanne C."/>
            <person name="Gautier V."/>
            <person name="Ament-Velasquez S.L."/>
            <person name="Kruys A."/>
            <person name="Hutchinson M.I."/>
            <person name="Powell A.J."/>
            <person name="Barry K."/>
            <person name="Miller A.N."/>
            <person name="Grigoriev I.V."/>
            <person name="Debuchy R."/>
            <person name="Gladieux P."/>
            <person name="Thoren M.H."/>
            <person name="Johannesson H."/>
        </authorList>
    </citation>
    <scope>NUCLEOTIDE SEQUENCE</scope>
    <source>
        <strain evidence="2">CBS 958.72</strain>
    </source>
</reference>
<feature type="region of interest" description="Disordered" evidence="1">
    <location>
        <begin position="1"/>
        <end position="42"/>
    </location>
</feature>
<sequence>ASSTVHPFPTQRSQRPEDNNFRFSARNTHPPDLPKRPHALSTPLTASRDLKMKIETTIPTLKGEENFEAWKMGIRMALGRDMLLQYIEGDSQKPQTATTTKEYQEWFAGCCRAALILLASLRDPAVTQILYRHGWVQSEEDPKVIYDFVCEVMLNLIKVSHRYSPVA</sequence>
<gene>
    <name evidence="2" type="ORF">B0T24DRAFT_700082</name>
</gene>
<evidence type="ECO:0000313" key="3">
    <source>
        <dbReference type="Proteomes" id="UP001287356"/>
    </source>
</evidence>
<evidence type="ECO:0000313" key="2">
    <source>
        <dbReference type="EMBL" id="KAK3376489.1"/>
    </source>
</evidence>
<protein>
    <submittedName>
        <fullName evidence="2">Uncharacterized protein</fullName>
    </submittedName>
</protein>
<name>A0AAE0KH92_9PEZI</name>
<feature type="compositionally biased region" description="Polar residues" evidence="1">
    <location>
        <begin position="1"/>
        <end position="13"/>
    </location>
</feature>
<proteinExistence type="predicted"/>
<feature type="non-terminal residue" evidence="2">
    <location>
        <position position="1"/>
    </location>
</feature>
<keyword evidence="3" id="KW-1185">Reference proteome</keyword>
<dbReference type="EMBL" id="JAULSN010000003">
    <property type="protein sequence ID" value="KAK3376489.1"/>
    <property type="molecule type" value="Genomic_DNA"/>
</dbReference>
<dbReference type="AlphaFoldDB" id="A0AAE0KH92"/>
<reference evidence="2" key="1">
    <citation type="journal article" date="2023" name="Mol. Phylogenet. Evol.">
        <title>Genome-scale phylogeny and comparative genomics of the fungal order Sordariales.</title>
        <authorList>
            <person name="Hensen N."/>
            <person name="Bonometti L."/>
            <person name="Westerberg I."/>
            <person name="Brannstrom I.O."/>
            <person name="Guillou S."/>
            <person name="Cros-Aarteil S."/>
            <person name="Calhoun S."/>
            <person name="Haridas S."/>
            <person name="Kuo A."/>
            <person name="Mondo S."/>
            <person name="Pangilinan J."/>
            <person name="Riley R."/>
            <person name="LaButti K."/>
            <person name="Andreopoulos B."/>
            <person name="Lipzen A."/>
            <person name="Chen C."/>
            <person name="Yan M."/>
            <person name="Daum C."/>
            <person name="Ng V."/>
            <person name="Clum A."/>
            <person name="Steindorff A."/>
            <person name="Ohm R.A."/>
            <person name="Martin F."/>
            <person name="Silar P."/>
            <person name="Natvig D.O."/>
            <person name="Lalanne C."/>
            <person name="Gautier V."/>
            <person name="Ament-Velasquez S.L."/>
            <person name="Kruys A."/>
            <person name="Hutchinson M.I."/>
            <person name="Powell A.J."/>
            <person name="Barry K."/>
            <person name="Miller A.N."/>
            <person name="Grigoriev I.V."/>
            <person name="Debuchy R."/>
            <person name="Gladieux P."/>
            <person name="Hiltunen Thoren M."/>
            <person name="Johannesson H."/>
        </authorList>
    </citation>
    <scope>NUCLEOTIDE SEQUENCE</scope>
    <source>
        <strain evidence="2">CBS 958.72</strain>
    </source>
</reference>
<accession>A0AAE0KH92</accession>
<comment type="caution">
    <text evidence="2">The sequence shown here is derived from an EMBL/GenBank/DDBJ whole genome shotgun (WGS) entry which is preliminary data.</text>
</comment>
<evidence type="ECO:0000256" key="1">
    <source>
        <dbReference type="SAM" id="MobiDB-lite"/>
    </source>
</evidence>
<organism evidence="2 3">
    <name type="scientific">Lasiosphaeria ovina</name>
    <dbReference type="NCBI Taxonomy" id="92902"/>
    <lineage>
        <taxon>Eukaryota</taxon>
        <taxon>Fungi</taxon>
        <taxon>Dikarya</taxon>
        <taxon>Ascomycota</taxon>
        <taxon>Pezizomycotina</taxon>
        <taxon>Sordariomycetes</taxon>
        <taxon>Sordariomycetidae</taxon>
        <taxon>Sordariales</taxon>
        <taxon>Lasiosphaeriaceae</taxon>
        <taxon>Lasiosphaeria</taxon>
    </lineage>
</organism>
<dbReference type="Proteomes" id="UP001287356">
    <property type="component" value="Unassembled WGS sequence"/>
</dbReference>